<dbReference type="PANTHER" id="PTHR47861:SF3">
    <property type="entry name" value="FKBP-TYPE PEPTIDYL-PROLYL CIS-TRANS ISOMERASE SLYD"/>
    <property type="match status" value="1"/>
</dbReference>
<keyword evidence="5 9" id="KW-0697">Rotamase</keyword>
<evidence type="ECO:0000256" key="10">
    <source>
        <dbReference type="RuleBase" id="RU003915"/>
    </source>
</evidence>
<evidence type="ECO:0000256" key="7">
    <source>
        <dbReference type="ARBA" id="ARBA00023235"/>
    </source>
</evidence>
<evidence type="ECO:0000256" key="6">
    <source>
        <dbReference type="ARBA" id="ARBA00023186"/>
    </source>
</evidence>
<keyword evidence="4" id="KW-0963">Cytoplasm</keyword>
<protein>
    <recommendedName>
        <fullName evidence="10">Peptidyl-prolyl cis-trans isomerase</fullName>
        <ecNumber evidence="10">5.2.1.8</ecNumber>
    </recommendedName>
</protein>
<evidence type="ECO:0000256" key="3">
    <source>
        <dbReference type="ARBA" id="ARBA00006577"/>
    </source>
</evidence>
<evidence type="ECO:0000313" key="12">
    <source>
        <dbReference type="EMBL" id="AFG36626.1"/>
    </source>
</evidence>
<dbReference type="HOGENOM" id="CLU_098197_1_0_12"/>
<keyword evidence="13" id="KW-1185">Reference proteome</keyword>
<reference evidence="13" key="1">
    <citation type="journal article" date="2013" name="Stand. Genomic Sci.">
        <title>Complete genome sequence of the halophilic bacterium Spirochaeta africana type strain (Z-7692(T)) from the alkaline Lake Magadi in the East African Rift.</title>
        <authorList>
            <person name="Liolos K."/>
            <person name="Abt B."/>
            <person name="Scheuner C."/>
            <person name="Teshima H."/>
            <person name="Held B."/>
            <person name="Lapidus A."/>
            <person name="Nolan M."/>
            <person name="Lucas S."/>
            <person name="Deshpande S."/>
            <person name="Cheng J.F."/>
            <person name="Tapia R."/>
            <person name="Goodwin L.A."/>
            <person name="Pitluck S."/>
            <person name="Pagani I."/>
            <person name="Ivanova N."/>
            <person name="Mavromatis K."/>
            <person name="Mikhailova N."/>
            <person name="Huntemann M."/>
            <person name="Pati A."/>
            <person name="Chen A."/>
            <person name="Palaniappan K."/>
            <person name="Land M."/>
            <person name="Rohde M."/>
            <person name="Tindall B.J."/>
            <person name="Detter J.C."/>
            <person name="Goker M."/>
            <person name="Bristow J."/>
            <person name="Eisen J.A."/>
            <person name="Markowitz V."/>
            <person name="Hugenholtz P."/>
            <person name="Woyke T."/>
            <person name="Klenk H.P."/>
            <person name="Kyrpides N.C."/>
        </authorList>
    </citation>
    <scope>NUCLEOTIDE SEQUENCE</scope>
    <source>
        <strain evidence="13">ATCC 700263 / DSM 8902 / Z-7692</strain>
    </source>
</reference>
<accession>H9UGI3</accession>
<organism evidence="12 13">
    <name type="scientific">Spirochaeta africana (strain ATCC 700263 / DSM 8902 / Z-7692)</name>
    <dbReference type="NCBI Taxonomy" id="889378"/>
    <lineage>
        <taxon>Bacteria</taxon>
        <taxon>Pseudomonadati</taxon>
        <taxon>Spirochaetota</taxon>
        <taxon>Spirochaetia</taxon>
        <taxon>Spirochaetales</taxon>
        <taxon>Spirochaetaceae</taxon>
        <taxon>Spirochaeta</taxon>
    </lineage>
</organism>
<sequence length="153" mass="16512">MNIAKNSVVTMDYTLKDGDGTVIDTSEGREPLAYLHGAGNIIPGLESALEGKPAGESVQAVIAPADAYGEWDENKVFDLNKEQFSGVESVEPGMQFQAQIQDTPTILTVKEVEGDKVTVDANHPLAGATLHFDVEIREVREASEEEISHGHVH</sequence>
<dbReference type="Pfam" id="PF00254">
    <property type="entry name" value="FKBP_C"/>
    <property type="match status" value="1"/>
</dbReference>
<dbReference type="GO" id="GO:0005737">
    <property type="term" value="C:cytoplasm"/>
    <property type="evidence" value="ECO:0007669"/>
    <property type="project" value="UniProtKB-SubCell"/>
</dbReference>
<evidence type="ECO:0000256" key="5">
    <source>
        <dbReference type="ARBA" id="ARBA00023110"/>
    </source>
</evidence>
<dbReference type="eggNOG" id="COG1047">
    <property type="taxonomic scope" value="Bacteria"/>
</dbReference>
<comment type="subcellular location">
    <subcellularLocation>
        <location evidence="2">Cytoplasm</location>
    </subcellularLocation>
</comment>
<evidence type="ECO:0000256" key="1">
    <source>
        <dbReference type="ARBA" id="ARBA00000971"/>
    </source>
</evidence>
<dbReference type="STRING" id="889378.Spiaf_0523"/>
<dbReference type="Gene3D" id="3.10.50.40">
    <property type="match status" value="1"/>
</dbReference>
<dbReference type="EMBL" id="CP003282">
    <property type="protein sequence ID" value="AFG36626.1"/>
    <property type="molecule type" value="Genomic_DNA"/>
</dbReference>
<evidence type="ECO:0000256" key="8">
    <source>
        <dbReference type="ARBA" id="ARBA00037071"/>
    </source>
</evidence>
<dbReference type="AlphaFoldDB" id="H9UGI3"/>
<keyword evidence="7 9" id="KW-0413">Isomerase</keyword>
<dbReference type="GO" id="GO:0042026">
    <property type="term" value="P:protein refolding"/>
    <property type="evidence" value="ECO:0007669"/>
    <property type="project" value="UniProtKB-ARBA"/>
</dbReference>
<comment type="function">
    <text evidence="8">Also involved in hydrogenase metallocenter assembly, probably by participating in the nickel insertion step. This function in hydrogenase biosynthesis requires chaperone activity and the presence of the metal-binding domain, but not PPIase activity.</text>
</comment>
<keyword evidence="6" id="KW-0143">Chaperone</keyword>
<dbReference type="PROSITE" id="PS50059">
    <property type="entry name" value="FKBP_PPIASE"/>
    <property type="match status" value="1"/>
</dbReference>
<dbReference type="Proteomes" id="UP000007383">
    <property type="component" value="Chromosome"/>
</dbReference>
<evidence type="ECO:0000259" key="11">
    <source>
        <dbReference type="PROSITE" id="PS50059"/>
    </source>
</evidence>
<dbReference type="InterPro" id="IPR046357">
    <property type="entry name" value="PPIase_dom_sf"/>
</dbReference>
<dbReference type="EC" id="5.2.1.8" evidence="10"/>
<feature type="domain" description="PPIase FKBP-type" evidence="11">
    <location>
        <begin position="6"/>
        <end position="70"/>
    </location>
</feature>
<evidence type="ECO:0000256" key="9">
    <source>
        <dbReference type="PROSITE-ProRule" id="PRU00277"/>
    </source>
</evidence>
<comment type="similarity">
    <text evidence="3 10">Belongs to the FKBP-type PPIase family.</text>
</comment>
<dbReference type="PATRIC" id="fig|889378.3.peg.534"/>
<dbReference type="OrthoDB" id="9808891at2"/>
<proteinExistence type="inferred from homology"/>
<dbReference type="PANTHER" id="PTHR47861">
    <property type="entry name" value="FKBP-TYPE PEPTIDYL-PROLYL CIS-TRANS ISOMERASE SLYD"/>
    <property type="match status" value="1"/>
</dbReference>
<evidence type="ECO:0000256" key="2">
    <source>
        <dbReference type="ARBA" id="ARBA00004496"/>
    </source>
</evidence>
<comment type="catalytic activity">
    <reaction evidence="1 9 10">
        <text>[protein]-peptidylproline (omega=180) = [protein]-peptidylproline (omega=0)</text>
        <dbReference type="Rhea" id="RHEA:16237"/>
        <dbReference type="Rhea" id="RHEA-COMP:10747"/>
        <dbReference type="Rhea" id="RHEA-COMP:10748"/>
        <dbReference type="ChEBI" id="CHEBI:83833"/>
        <dbReference type="ChEBI" id="CHEBI:83834"/>
        <dbReference type="EC" id="5.2.1.8"/>
    </reaction>
</comment>
<dbReference type="InterPro" id="IPR001179">
    <property type="entry name" value="PPIase_FKBP_dom"/>
</dbReference>
<name>H9UGI3_SPIAZ</name>
<evidence type="ECO:0000256" key="4">
    <source>
        <dbReference type="ARBA" id="ARBA00022490"/>
    </source>
</evidence>
<dbReference type="SUPFAM" id="SSF54534">
    <property type="entry name" value="FKBP-like"/>
    <property type="match status" value="1"/>
</dbReference>
<dbReference type="RefSeq" id="WP_014454623.1">
    <property type="nucleotide sequence ID" value="NC_017098.1"/>
</dbReference>
<evidence type="ECO:0000313" key="13">
    <source>
        <dbReference type="Proteomes" id="UP000007383"/>
    </source>
</evidence>
<dbReference type="KEGG" id="sfc:Spiaf_0523"/>
<dbReference type="GO" id="GO:0003755">
    <property type="term" value="F:peptidyl-prolyl cis-trans isomerase activity"/>
    <property type="evidence" value="ECO:0007669"/>
    <property type="project" value="UniProtKB-UniRule"/>
</dbReference>
<gene>
    <name evidence="12" type="ordered locus">Spiaf_0523</name>
</gene>